<dbReference type="PANTHER" id="PTHR33064:SF37">
    <property type="entry name" value="RIBONUCLEASE H"/>
    <property type="match status" value="1"/>
</dbReference>
<evidence type="ECO:0000313" key="3">
    <source>
        <dbReference type="Proteomes" id="UP000479190"/>
    </source>
</evidence>
<dbReference type="CDD" id="cd01647">
    <property type="entry name" value="RT_LTR"/>
    <property type="match status" value="1"/>
</dbReference>
<dbReference type="OrthoDB" id="7698341at2759"/>
<evidence type="ECO:0000259" key="1">
    <source>
        <dbReference type="PROSITE" id="PS50878"/>
    </source>
</evidence>
<dbReference type="Gene3D" id="3.10.10.10">
    <property type="entry name" value="HIV Type 1 Reverse Transcriptase, subunit A, domain 1"/>
    <property type="match status" value="1"/>
</dbReference>
<dbReference type="PROSITE" id="PS50878">
    <property type="entry name" value="RT_POL"/>
    <property type="match status" value="1"/>
</dbReference>
<name>A0A6H5IAT6_9HYME</name>
<feature type="domain" description="Reverse transcriptase" evidence="1">
    <location>
        <begin position="1"/>
        <end position="204"/>
    </location>
</feature>
<dbReference type="Pfam" id="PF00078">
    <property type="entry name" value="RVT_1"/>
    <property type="match status" value="1"/>
</dbReference>
<dbReference type="InterPro" id="IPR000477">
    <property type="entry name" value="RT_dom"/>
</dbReference>
<sequence length="204" mass="23467">MKDTEPFFIKSYPVPTKYRDKVSNEIDKMLSYGVIERSDTAFINPLVVVAKKDGSVRVCLDARQVNERMVADHDGPEEVDQVLRQCDQIGIMSSLDLRASFWQVPLDRESRKFTGFLHQGRTYQYTVVPFGLKISSAALNRAAETILSGVRAKVIDFVDDWLIVSPNIEQHIRDLDEVLTRINRENVTINFDKFELTRKELTQK</sequence>
<accession>A0A6H5IAT6</accession>
<dbReference type="SUPFAM" id="SSF56672">
    <property type="entry name" value="DNA/RNA polymerases"/>
    <property type="match status" value="1"/>
</dbReference>
<dbReference type="InterPro" id="IPR051320">
    <property type="entry name" value="Viral_Replic_Matur_Polypro"/>
</dbReference>
<gene>
    <name evidence="2" type="ORF">TBRA_LOCUS4697</name>
</gene>
<organism evidence="2 3">
    <name type="scientific">Trichogramma brassicae</name>
    <dbReference type="NCBI Taxonomy" id="86971"/>
    <lineage>
        <taxon>Eukaryota</taxon>
        <taxon>Metazoa</taxon>
        <taxon>Ecdysozoa</taxon>
        <taxon>Arthropoda</taxon>
        <taxon>Hexapoda</taxon>
        <taxon>Insecta</taxon>
        <taxon>Pterygota</taxon>
        <taxon>Neoptera</taxon>
        <taxon>Endopterygota</taxon>
        <taxon>Hymenoptera</taxon>
        <taxon>Apocrita</taxon>
        <taxon>Proctotrupomorpha</taxon>
        <taxon>Chalcidoidea</taxon>
        <taxon>Trichogrammatidae</taxon>
        <taxon>Trichogramma</taxon>
    </lineage>
</organism>
<dbReference type="Proteomes" id="UP000479190">
    <property type="component" value="Unassembled WGS sequence"/>
</dbReference>
<dbReference type="AlphaFoldDB" id="A0A6H5IAT6"/>
<dbReference type="InterPro" id="IPR043502">
    <property type="entry name" value="DNA/RNA_pol_sf"/>
</dbReference>
<dbReference type="PANTHER" id="PTHR33064">
    <property type="entry name" value="POL PROTEIN"/>
    <property type="match status" value="1"/>
</dbReference>
<evidence type="ECO:0000313" key="2">
    <source>
        <dbReference type="EMBL" id="CAB0032771.1"/>
    </source>
</evidence>
<dbReference type="InterPro" id="IPR043128">
    <property type="entry name" value="Rev_trsase/Diguanyl_cyclase"/>
</dbReference>
<proteinExistence type="predicted"/>
<reference evidence="2 3" key="1">
    <citation type="submission" date="2020-02" db="EMBL/GenBank/DDBJ databases">
        <authorList>
            <person name="Ferguson B K."/>
        </authorList>
    </citation>
    <scope>NUCLEOTIDE SEQUENCE [LARGE SCALE GENOMIC DNA]</scope>
</reference>
<dbReference type="GO" id="GO:0071897">
    <property type="term" value="P:DNA biosynthetic process"/>
    <property type="evidence" value="ECO:0007669"/>
    <property type="project" value="UniProtKB-ARBA"/>
</dbReference>
<dbReference type="EMBL" id="CADCXV010000689">
    <property type="protein sequence ID" value="CAB0032771.1"/>
    <property type="molecule type" value="Genomic_DNA"/>
</dbReference>
<protein>
    <recommendedName>
        <fullName evidence="1">Reverse transcriptase domain-containing protein</fullName>
    </recommendedName>
</protein>
<keyword evidence="3" id="KW-1185">Reference proteome</keyword>
<dbReference type="Gene3D" id="3.30.70.270">
    <property type="match status" value="1"/>
</dbReference>